<dbReference type="GO" id="GO:0072686">
    <property type="term" value="C:mitotic spindle"/>
    <property type="evidence" value="ECO:0007669"/>
    <property type="project" value="TreeGrafter"/>
</dbReference>
<accession>A0AAV8YA19</accession>
<evidence type="ECO:0000256" key="2">
    <source>
        <dbReference type="ARBA" id="ARBA00022737"/>
    </source>
</evidence>
<proteinExistence type="predicted"/>
<dbReference type="GO" id="GO:0000226">
    <property type="term" value="P:microtubule cytoskeleton organization"/>
    <property type="evidence" value="ECO:0007669"/>
    <property type="project" value="TreeGrafter"/>
</dbReference>
<dbReference type="Proteomes" id="UP001162162">
    <property type="component" value="Unassembled WGS sequence"/>
</dbReference>
<evidence type="ECO:0000256" key="1">
    <source>
        <dbReference type="ARBA" id="ARBA00022574"/>
    </source>
</evidence>
<keyword evidence="2" id="KW-0677">Repeat</keyword>
<dbReference type="InterPro" id="IPR036322">
    <property type="entry name" value="WD40_repeat_dom_sf"/>
</dbReference>
<dbReference type="SUPFAM" id="SSF50978">
    <property type="entry name" value="WD40 repeat-like"/>
    <property type="match status" value="1"/>
</dbReference>
<dbReference type="PANTHER" id="PTHR13720:SF55">
    <property type="entry name" value="ECHINODERM MICROTUBULE-ASSOCIATED PROTEIN-LIKE CG42247"/>
    <property type="match status" value="1"/>
</dbReference>
<dbReference type="GO" id="GO:0008017">
    <property type="term" value="F:microtubule binding"/>
    <property type="evidence" value="ECO:0007669"/>
    <property type="project" value="TreeGrafter"/>
</dbReference>
<dbReference type="PANTHER" id="PTHR13720">
    <property type="entry name" value="WD-40 REPEAT PROTEIN"/>
    <property type="match status" value="1"/>
</dbReference>
<evidence type="ECO:0000259" key="3">
    <source>
        <dbReference type="Pfam" id="PF23409"/>
    </source>
</evidence>
<keyword evidence="5" id="KW-1185">Reference proteome</keyword>
<keyword evidence="1" id="KW-0853">WD repeat</keyword>
<organism evidence="4 5">
    <name type="scientific">Aromia moschata</name>
    <dbReference type="NCBI Taxonomy" id="1265417"/>
    <lineage>
        <taxon>Eukaryota</taxon>
        <taxon>Metazoa</taxon>
        <taxon>Ecdysozoa</taxon>
        <taxon>Arthropoda</taxon>
        <taxon>Hexapoda</taxon>
        <taxon>Insecta</taxon>
        <taxon>Pterygota</taxon>
        <taxon>Neoptera</taxon>
        <taxon>Endopterygota</taxon>
        <taxon>Coleoptera</taxon>
        <taxon>Polyphaga</taxon>
        <taxon>Cucujiformia</taxon>
        <taxon>Chrysomeloidea</taxon>
        <taxon>Cerambycidae</taxon>
        <taxon>Cerambycinae</taxon>
        <taxon>Callichromatini</taxon>
        <taxon>Aromia</taxon>
    </lineage>
</organism>
<name>A0AAV8YA19_9CUCU</name>
<dbReference type="EMBL" id="JAPWTK010000154">
    <property type="protein sequence ID" value="KAJ8947732.1"/>
    <property type="molecule type" value="Genomic_DNA"/>
</dbReference>
<dbReference type="InterPro" id="IPR055439">
    <property type="entry name" value="Beta-prop_EML_1st"/>
</dbReference>
<sequence>MEAVKAKATVVLNQLTEEDFQQCFQLKKSYGDRSIQQDSNSYFFGKYGRHHLPPIRGHHHHQLFVMDLHPSREMVASGQRAGRNRKTQAHIRIWSTETLQTLYVFGMGEFEVGVSAVAFSFLNGGSYVLAVDAGRESILSVWQWQWGHLLGKVAVSWDGAMNECTGYRNAIMWCLSTNTDSVCGLMMNAEGGVSVKNEGIYNNY</sequence>
<reference evidence="4" key="1">
    <citation type="journal article" date="2023" name="Insect Mol. Biol.">
        <title>Genome sequencing provides insights into the evolution of gene families encoding plant cell wall-degrading enzymes in longhorned beetles.</title>
        <authorList>
            <person name="Shin N.R."/>
            <person name="Okamura Y."/>
            <person name="Kirsch R."/>
            <person name="Pauchet Y."/>
        </authorList>
    </citation>
    <scope>NUCLEOTIDE SEQUENCE</scope>
    <source>
        <strain evidence="4">AMC_N1</strain>
    </source>
</reference>
<evidence type="ECO:0000313" key="5">
    <source>
        <dbReference type="Proteomes" id="UP001162162"/>
    </source>
</evidence>
<protein>
    <recommendedName>
        <fullName evidence="3">EML-like first beta-propeller domain-containing protein</fullName>
    </recommendedName>
</protein>
<dbReference type="Gene3D" id="2.130.10.10">
    <property type="entry name" value="YVTN repeat-like/Quinoprotein amine dehydrogenase"/>
    <property type="match status" value="1"/>
</dbReference>
<comment type="caution">
    <text evidence="4">The sequence shown here is derived from an EMBL/GenBank/DDBJ whole genome shotgun (WGS) entry which is preliminary data.</text>
</comment>
<dbReference type="Pfam" id="PF23409">
    <property type="entry name" value="Beta-prop_EML"/>
    <property type="match status" value="1"/>
</dbReference>
<dbReference type="AlphaFoldDB" id="A0AAV8YA19"/>
<dbReference type="InterPro" id="IPR015943">
    <property type="entry name" value="WD40/YVTN_repeat-like_dom_sf"/>
</dbReference>
<evidence type="ECO:0000313" key="4">
    <source>
        <dbReference type="EMBL" id="KAJ8947732.1"/>
    </source>
</evidence>
<dbReference type="InterPro" id="IPR050630">
    <property type="entry name" value="WD_repeat_EMAP"/>
</dbReference>
<gene>
    <name evidence="4" type="ORF">NQ318_017993</name>
</gene>
<feature type="domain" description="EML-like first beta-propeller" evidence="3">
    <location>
        <begin position="59"/>
        <end position="158"/>
    </location>
</feature>